<feature type="signal peptide" evidence="1">
    <location>
        <begin position="1"/>
        <end position="25"/>
    </location>
</feature>
<feature type="chain" id="PRO_5041394373" description="Fimbrial protein" evidence="1">
    <location>
        <begin position="26"/>
        <end position="203"/>
    </location>
</feature>
<evidence type="ECO:0008006" key="4">
    <source>
        <dbReference type="Google" id="ProtNLM"/>
    </source>
</evidence>
<reference evidence="2" key="1">
    <citation type="submission" date="2022-09" db="EMBL/GenBank/DDBJ databases">
        <title>Intensive care unit water sources are persistently colonized with multi-drug resistant bacteria and are the site of extensive horizontal gene transfer of antibiotic resistance genes.</title>
        <authorList>
            <person name="Diorio-Toth L."/>
        </authorList>
    </citation>
    <scope>NUCLEOTIDE SEQUENCE</scope>
    <source>
        <strain evidence="2">GD03843</strain>
    </source>
</reference>
<dbReference type="RefSeq" id="WP_279995040.1">
    <property type="nucleotide sequence ID" value="NZ_JAOCDZ010000006.1"/>
</dbReference>
<proteinExistence type="predicted"/>
<accession>A0AA42IWT7</accession>
<name>A0AA42IWT7_9BURK</name>
<dbReference type="Proteomes" id="UP001161094">
    <property type="component" value="Unassembled WGS sequence"/>
</dbReference>
<organism evidence="2 3">
    <name type="scientific">Achromobacter spanius</name>
    <dbReference type="NCBI Taxonomy" id="217203"/>
    <lineage>
        <taxon>Bacteria</taxon>
        <taxon>Pseudomonadati</taxon>
        <taxon>Pseudomonadota</taxon>
        <taxon>Betaproteobacteria</taxon>
        <taxon>Burkholderiales</taxon>
        <taxon>Alcaligenaceae</taxon>
        <taxon>Achromobacter</taxon>
    </lineage>
</organism>
<gene>
    <name evidence="2" type="ORF">N5D93_10110</name>
</gene>
<dbReference type="EMBL" id="JAOCDZ010000006">
    <property type="protein sequence ID" value="MDH0736161.1"/>
    <property type="molecule type" value="Genomic_DNA"/>
</dbReference>
<protein>
    <recommendedName>
        <fullName evidence="4">Fimbrial protein</fullName>
    </recommendedName>
</protein>
<keyword evidence="1" id="KW-0732">Signal</keyword>
<sequence length="203" mass="21422">MTLAPPRLLRSCRSALVLAAMLATAAWTTPAATQAPPSAPMTREAAVAPTAGCMVSFGQATIDYGSFTAGQLRLDGNQRYQLEPRLVPLTVNCPTARPIALRLNAAVGHHGAAKFAGNGALHVMLSHVRIDGHETQVINPDAPHGAQPRIALRPGDTVMLENGRAGRSLTAQVALNPEVGDADIRVADQTEWSATLQLELVDR</sequence>
<dbReference type="AlphaFoldDB" id="A0AA42IWT7"/>
<evidence type="ECO:0000313" key="2">
    <source>
        <dbReference type="EMBL" id="MDH0736161.1"/>
    </source>
</evidence>
<evidence type="ECO:0000313" key="3">
    <source>
        <dbReference type="Proteomes" id="UP001161094"/>
    </source>
</evidence>
<evidence type="ECO:0000256" key="1">
    <source>
        <dbReference type="SAM" id="SignalP"/>
    </source>
</evidence>
<comment type="caution">
    <text evidence="2">The sequence shown here is derived from an EMBL/GenBank/DDBJ whole genome shotgun (WGS) entry which is preliminary data.</text>
</comment>